<dbReference type="Proteomes" id="UP001168821">
    <property type="component" value="Unassembled WGS sequence"/>
</dbReference>
<evidence type="ECO:0000313" key="1">
    <source>
        <dbReference type="EMBL" id="KAJ3657623.1"/>
    </source>
</evidence>
<proteinExistence type="predicted"/>
<evidence type="ECO:0000313" key="2">
    <source>
        <dbReference type="Proteomes" id="UP001168821"/>
    </source>
</evidence>
<name>A0AA38MIR8_9CUCU</name>
<sequence>MLRVLPTEGLSILTKLKISIGSTPPTMPRTCVFMKHHFELILTRAVPRRCLMGSSLPFCYTLLDGSVTTPESAFGSRAAEGENAQRAVIKDQFWGATINNTRM</sequence>
<dbReference type="AlphaFoldDB" id="A0AA38MIR8"/>
<organism evidence="1 2">
    <name type="scientific">Zophobas morio</name>
    <dbReference type="NCBI Taxonomy" id="2755281"/>
    <lineage>
        <taxon>Eukaryota</taxon>
        <taxon>Metazoa</taxon>
        <taxon>Ecdysozoa</taxon>
        <taxon>Arthropoda</taxon>
        <taxon>Hexapoda</taxon>
        <taxon>Insecta</taxon>
        <taxon>Pterygota</taxon>
        <taxon>Neoptera</taxon>
        <taxon>Endopterygota</taxon>
        <taxon>Coleoptera</taxon>
        <taxon>Polyphaga</taxon>
        <taxon>Cucujiformia</taxon>
        <taxon>Tenebrionidae</taxon>
        <taxon>Zophobas</taxon>
    </lineage>
</organism>
<protein>
    <submittedName>
        <fullName evidence="1">Uncharacterized protein</fullName>
    </submittedName>
</protein>
<dbReference type="EMBL" id="JALNTZ010000003">
    <property type="protein sequence ID" value="KAJ3657623.1"/>
    <property type="molecule type" value="Genomic_DNA"/>
</dbReference>
<comment type="caution">
    <text evidence="1">The sequence shown here is derived from an EMBL/GenBank/DDBJ whole genome shotgun (WGS) entry which is preliminary data.</text>
</comment>
<keyword evidence="2" id="KW-1185">Reference proteome</keyword>
<gene>
    <name evidence="1" type="ORF">Zmor_009410</name>
</gene>
<reference evidence="1" key="1">
    <citation type="journal article" date="2023" name="G3 (Bethesda)">
        <title>Whole genome assemblies of Zophobas morio and Tenebrio molitor.</title>
        <authorList>
            <person name="Kaur S."/>
            <person name="Stinson S.A."/>
            <person name="diCenzo G.C."/>
        </authorList>
    </citation>
    <scope>NUCLEOTIDE SEQUENCE</scope>
    <source>
        <strain evidence="1">QUZm001</strain>
    </source>
</reference>
<accession>A0AA38MIR8</accession>